<proteinExistence type="predicted"/>
<name>A0A5F8ABX4_MACMU</name>
<sequence length="171" mass="19006">MPVILALWEAEAGGSLEAKHGETPSLLKIQKFSWAWWRAPVVPATQEAEAGESLEPRRWRLQSTEIAPLHSSLGNRARFCLKTNERTNKQQKTSEFLRVEFRPRPSCGSRTTPYGAVCGSHPGAKFRTPHPQGGRAFEGCVENPVMDSNPVMDYRVLGSQQEPARAGPQHC</sequence>
<reference evidence="1" key="3">
    <citation type="submission" date="2025-08" db="UniProtKB">
        <authorList>
            <consortium name="Ensembl"/>
        </authorList>
    </citation>
    <scope>IDENTIFICATION</scope>
    <source>
        <strain evidence="1">17573</strain>
    </source>
</reference>
<keyword evidence="2" id="KW-1185">Reference proteome</keyword>
<evidence type="ECO:0000313" key="1">
    <source>
        <dbReference type="Ensembl" id="ENSMMUP00000074428.1"/>
    </source>
</evidence>
<reference evidence="1" key="4">
    <citation type="submission" date="2025-09" db="UniProtKB">
        <authorList>
            <consortium name="Ensembl"/>
        </authorList>
    </citation>
    <scope>IDENTIFICATION</scope>
    <source>
        <strain evidence="1">17573</strain>
    </source>
</reference>
<dbReference type="GeneTree" id="ENSGT00940000163244"/>
<dbReference type="InParanoid" id="A0A5F8ABX4"/>
<dbReference type="AlphaFoldDB" id="A0A5F8ABX4"/>
<dbReference type="Ensembl" id="ENSMMUT00000082642.1">
    <property type="protein sequence ID" value="ENSMMUP00000074428.1"/>
    <property type="gene ID" value="ENSMMUG00000054080.1"/>
</dbReference>
<organism evidence="1 2">
    <name type="scientific">Macaca mulatta</name>
    <name type="common">Rhesus macaque</name>
    <dbReference type="NCBI Taxonomy" id="9544"/>
    <lineage>
        <taxon>Eukaryota</taxon>
        <taxon>Metazoa</taxon>
        <taxon>Chordata</taxon>
        <taxon>Craniata</taxon>
        <taxon>Vertebrata</taxon>
        <taxon>Euteleostomi</taxon>
        <taxon>Mammalia</taxon>
        <taxon>Eutheria</taxon>
        <taxon>Euarchontoglires</taxon>
        <taxon>Primates</taxon>
        <taxon>Haplorrhini</taxon>
        <taxon>Catarrhini</taxon>
        <taxon>Cercopithecidae</taxon>
        <taxon>Cercopithecinae</taxon>
        <taxon>Macaca</taxon>
    </lineage>
</organism>
<dbReference type="Bgee" id="ENSMMUG00000054080">
    <property type="expression patterns" value="Expressed in fibroblast and 3 other cell types or tissues"/>
</dbReference>
<protein>
    <submittedName>
        <fullName evidence="1">Uncharacterized protein</fullName>
    </submittedName>
</protein>
<accession>A0A5F8ABX4</accession>
<evidence type="ECO:0000313" key="2">
    <source>
        <dbReference type="Proteomes" id="UP000006718"/>
    </source>
</evidence>
<dbReference type="Proteomes" id="UP000006718">
    <property type="component" value="Chromosome 20"/>
</dbReference>
<reference evidence="2" key="1">
    <citation type="journal article" date="2007" name="Science">
        <title>Evolutionary and biomedical insights from the rhesus macaque genome.</title>
        <authorList>
            <person name="Gibbs R.A."/>
            <person name="Rogers J."/>
            <person name="Katze M.G."/>
            <person name="Bumgarner R."/>
            <person name="Weinstock G.M."/>
            <person name="Mardis E.R."/>
            <person name="Remington K.A."/>
            <person name="Strausberg R.L."/>
            <person name="Venter J.C."/>
            <person name="Wilson R.K."/>
            <person name="Batzer M.A."/>
            <person name="Bustamante C.D."/>
            <person name="Eichler E.E."/>
            <person name="Hahn M.W."/>
            <person name="Hardison R.C."/>
            <person name="Makova K.D."/>
            <person name="Miller W."/>
            <person name="Milosavljevic A."/>
            <person name="Palermo R.E."/>
            <person name="Siepel A."/>
            <person name="Sikela J.M."/>
            <person name="Attaway T."/>
            <person name="Bell S."/>
            <person name="Bernard K.E."/>
            <person name="Buhay C.J."/>
            <person name="Chandrabose M.N."/>
            <person name="Dao M."/>
            <person name="Davis C."/>
            <person name="Delehaunty K.D."/>
            <person name="Ding Y."/>
            <person name="Dinh H.H."/>
            <person name="Dugan-Rocha S."/>
            <person name="Fulton L.A."/>
            <person name="Gabisi R.A."/>
            <person name="Garner T.T."/>
            <person name="Godfrey J."/>
            <person name="Hawes A.C."/>
            <person name="Hernandez J."/>
            <person name="Hines S."/>
            <person name="Holder M."/>
            <person name="Hume J."/>
            <person name="Jhangiani S.N."/>
            <person name="Joshi V."/>
            <person name="Khan Z.M."/>
            <person name="Kirkness E.F."/>
            <person name="Cree A."/>
            <person name="Fowler R.G."/>
            <person name="Lee S."/>
            <person name="Lewis L.R."/>
            <person name="Li Z."/>
            <person name="Liu Y.-S."/>
            <person name="Moore S.M."/>
            <person name="Muzny D."/>
            <person name="Nazareth L.V."/>
            <person name="Ngo D.N."/>
            <person name="Okwuonu G.O."/>
            <person name="Pai G."/>
            <person name="Parker D."/>
            <person name="Paul H.A."/>
            <person name="Pfannkoch C."/>
            <person name="Pohl C.S."/>
            <person name="Rogers Y.-H.C."/>
            <person name="Ruiz S.J."/>
            <person name="Sabo A."/>
            <person name="Santibanez J."/>
            <person name="Schneider B.W."/>
            <person name="Smith S.M."/>
            <person name="Sodergren E."/>
            <person name="Svatek A.F."/>
            <person name="Utterback T.R."/>
            <person name="Vattathil S."/>
            <person name="Warren W."/>
            <person name="White C.S."/>
            <person name="Chinwalla A.T."/>
            <person name="Feng Y."/>
            <person name="Halpern A.L."/>
            <person name="Hillier L.W."/>
            <person name="Huang X."/>
            <person name="Minx P."/>
            <person name="Nelson J.O."/>
            <person name="Pepin K.H."/>
            <person name="Qin X."/>
            <person name="Sutton G.G."/>
            <person name="Venter E."/>
            <person name="Walenz B.P."/>
            <person name="Wallis J.W."/>
            <person name="Worley K.C."/>
            <person name="Yang S.-P."/>
            <person name="Jones S.M."/>
            <person name="Marra M.A."/>
            <person name="Rocchi M."/>
            <person name="Schein J.E."/>
            <person name="Baertsch R."/>
            <person name="Clarke L."/>
            <person name="Csuros M."/>
            <person name="Glasscock J."/>
            <person name="Harris R.A."/>
            <person name="Havlak P."/>
            <person name="Jackson A.R."/>
            <person name="Jiang H."/>
            <person name="Liu Y."/>
            <person name="Messina D.N."/>
            <person name="Shen Y."/>
            <person name="Song H.X.-Z."/>
            <person name="Wylie T."/>
            <person name="Zhang L."/>
            <person name="Birney E."/>
            <person name="Han K."/>
            <person name="Konkel M.K."/>
            <person name="Lee J."/>
            <person name="Smit A.F.A."/>
            <person name="Ullmer B."/>
            <person name="Wang H."/>
            <person name="Xing J."/>
            <person name="Burhans R."/>
            <person name="Cheng Z."/>
            <person name="Karro J.E."/>
            <person name="Ma J."/>
            <person name="Raney B."/>
            <person name="She X."/>
            <person name="Cox M.J."/>
            <person name="Demuth J.P."/>
            <person name="Dumas L.J."/>
            <person name="Han S.-G."/>
            <person name="Hopkins J."/>
            <person name="Karimpour-Fard A."/>
            <person name="Kim Y.H."/>
            <person name="Pollack J.R."/>
            <person name="Vinar T."/>
            <person name="Addo-Quaye C."/>
            <person name="Degenhardt J."/>
            <person name="Denby A."/>
            <person name="Hubisz M.J."/>
            <person name="Indap A."/>
            <person name="Kosiol C."/>
            <person name="Lahn B.T."/>
            <person name="Lawson H.A."/>
            <person name="Marklein A."/>
            <person name="Nielsen R."/>
            <person name="Vallender E.J."/>
            <person name="Clark A.G."/>
            <person name="Ferguson B."/>
            <person name="Hernandez R.D."/>
            <person name="Hirani K."/>
            <person name="Kehrer-Sawatzki H."/>
            <person name="Kolb J."/>
            <person name="Patil S."/>
            <person name="Pu L.-L."/>
            <person name="Ren Y."/>
            <person name="Smith D.G."/>
            <person name="Wheeler D.A."/>
            <person name="Schenck I."/>
            <person name="Ball E.V."/>
            <person name="Chen R."/>
            <person name="Cooper D.N."/>
            <person name="Giardine B."/>
            <person name="Hsu F."/>
            <person name="Kent W.J."/>
            <person name="Lesk A."/>
            <person name="Nelson D.L."/>
            <person name="O'brien W.E."/>
            <person name="Pruefer K."/>
            <person name="Stenson P.D."/>
            <person name="Wallace J.C."/>
            <person name="Ke H."/>
            <person name="Liu X.-M."/>
            <person name="Wang P."/>
            <person name="Xiang A.P."/>
            <person name="Yang F."/>
            <person name="Barber G.P."/>
            <person name="Haussler D."/>
            <person name="Karolchik D."/>
            <person name="Kern A.D."/>
            <person name="Kuhn R.M."/>
            <person name="Smith K.E."/>
            <person name="Zwieg A.S."/>
        </authorList>
    </citation>
    <scope>NUCLEOTIDE SEQUENCE [LARGE SCALE GENOMIC DNA]</scope>
    <source>
        <strain evidence="2">17573</strain>
    </source>
</reference>
<dbReference type="VEuPathDB" id="HostDB:ENSMMUG00000054080"/>
<reference evidence="1" key="2">
    <citation type="submission" date="2019-01" db="EMBL/GenBank/DDBJ databases">
        <authorList>
            <person name="Graves T."/>
            <person name="Eichler E.E."/>
            <person name="Wilson R.K."/>
        </authorList>
    </citation>
    <scope>NUCLEOTIDE SEQUENCE [LARGE SCALE GENOMIC DNA]</scope>
    <source>
        <strain evidence="1">17573</strain>
    </source>
</reference>